<proteinExistence type="predicted"/>
<dbReference type="EMBL" id="FTNY01000003">
    <property type="protein sequence ID" value="SIS35449.1"/>
    <property type="molecule type" value="Genomic_DNA"/>
</dbReference>
<protein>
    <recommendedName>
        <fullName evidence="3">DUF3601 domain-containing protein</fullName>
    </recommendedName>
</protein>
<dbReference type="Proteomes" id="UP000186373">
    <property type="component" value="Unassembled WGS sequence"/>
</dbReference>
<accession>A0A1N7IEF0</accession>
<evidence type="ECO:0000313" key="2">
    <source>
        <dbReference type="Proteomes" id="UP000186373"/>
    </source>
</evidence>
<evidence type="ECO:0000313" key="1">
    <source>
        <dbReference type="EMBL" id="SIS35449.1"/>
    </source>
</evidence>
<reference evidence="2" key="1">
    <citation type="submission" date="2017-01" db="EMBL/GenBank/DDBJ databases">
        <authorList>
            <person name="Varghese N."/>
            <person name="Submissions S."/>
        </authorList>
    </citation>
    <scope>NUCLEOTIDE SEQUENCE [LARGE SCALE GENOMIC DNA]</scope>
    <source>
        <strain evidence="2">DSM 17126</strain>
    </source>
</reference>
<organism evidence="1 2">
    <name type="scientific">Chryseobacterium shigense</name>
    <dbReference type="NCBI Taxonomy" id="297244"/>
    <lineage>
        <taxon>Bacteria</taxon>
        <taxon>Pseudomonadati</taxon>
        <taxon>Bacteroidota</taxon>
        <taxon>Flavobacteriia</taxon>
        <taxon>Flavobacteriales</taxon>
        <taxon>Weeksellaceae</taxon>
        <taxon>Chryseobacterium group</taxon>
        <taxon>Chryseobacterium</taxon>
    </lineage>
</organism>
<keyword evidence="2" id="KW-1185">Reference proteome</keyword>
<evidence type="ECO:0008006" key="3">
    <source>
        <dbReference type="Google" id="ProtNLM"/>
    </source>
</evidence>
<name>A0A1N7IEF0_9FLAO</name>
<dbReference type="AlphaFoldDB" id="A0A1N7IEF0"/>
<gene>
    <name evidence="1" type="ORF">SAMN05421639_103294</name>
</gene>
<sequence length="72" mass="8750">MKHKYDYLLNQGKAQVLKLMGHEFNFYPSDKWTYVVETGCFYRKTVLFIFFENENVSKIEIKKMYGKIRTQL</sequence>